<keyword evidence="1" id="KW-0808">Transferase</keyword>
<dbReference type="GO" id="GO:0016740">
    <property type="term" value="F:transferase activity"/>
    <property type="evidence" value="ECO:0007669"/>
    <property type="project" value="UniProtKB-KW"/>
</dbReference>
<keyword evidence="2" id="KW-1185">Reference proteome</keyword>
<proteinExistence type="predicted"/>
<protein>
    <submittedName>
        <fullName evidence="1">Nucleotidyl transferase AbiEii/AbiGii toxin family protein</fullName>
    </submittedName>
</protein>
<dbReference type="Pfam" id="PF08843">
    <property type="entry name" value="AbiEii"/>
    <property type="match status" value="1"/>
</dbReference>
<dbReference type="EMBL" id="CP066775">
    <property type="protein sequence ID" value="QQL50165.1"/>
    <property type="molecule type" value="Genomic_DNA"/>
</dbReference>
<organism evidence="1 2">
    <name type="scientific">Mucilaginibacter ginkgonis</name>
    <dbReference type="NCBI Taxonomy" id="2682091"/>
    <lineage>
        <taxon>Bacteria</taxon>
        <taxon>Pseudomonadati</taxon>
        <taxon>Bacteroidota</taxon>
        <taxon>Sphingobacteriia</taxon>
        <taxon>Sphingobacteriales</taxon>
        <taxon>Sphingobacteriaceae</taxon>
        <taxon>Mucilaginibacter</taxon>
    </lineage>
</organism>
<dbReference type="AlphaFoldDB" id="A0A6I4IMK2"/>
<reference evidence="1 2" key="1">
    <citation type="submission" date="2020-12" db="EMBL/GenBank/DDBJ databases">
        <title>HMF7856_wgs.fasta genome submission.</title>
        <authorList>
            <person name="Kang H."/>
            <person name="Kim H."/>
            <person name="Joh K."/>
        </authorList>
    </citation>
    <scope>NUCLEOTIDE SEQUENCE [LARGE SCALE GENOMIC DNA]</scope>
    <source>
        <strain evidence="1 2">HMF7856</strain>
    </source>
</reference>
<evidence type="ECO:0000313" key="1">
    <source>
        <dbReference type="EMBL" id="QQL50165.1"/>
    </source>
</evidence>
<accession>A0A6I4IMK2</accession>
<dbReference type="RefSeq" id="WP_157522911.1">
    <property type="nucleotide sequence ID" value="NZ_CP066775.1"/>
</dbReference>
<name>A0A6I4IMK2_9SPHI</name>
<dbReference type="Proteomes" id="UP000429232">
    <property type="component" value="Chromosome"/>
</dbReference>
<sequence length="217" mass="25018">MLHWETVSPLLKEILLKLMNVELLKDHRLVGGTALSLHLGHRMSVDIDLFISGETYGAFNYEKLESYLNETFPFVSGDFGSPPAFGKSYLIGNSNNDVVKVDIFYASDPFFDDALIIDDIRLGSLQQITAMKLDIVRRVGRKKDFWDLHELLNFYSIEDMLSFHAKGFQWNHERDLILKNLINFHEADEDFEPICLLGKEWAFVKEDLVEAIKSRNS</sequence>
<gene>
    <name evidence="1" type="ORF">GO620_001555</name>
</gene>
<dbReference type="InterPro" id="IPR014942">
    <property type="entry name" value="AbiEii"/>
</dbReference>
<dbReference type="KEGG" id="mgik:GO620_001555"/>
<evidence type="ECO:0000313" key="2">
    <source>
        <dbReference type="Proteomes" id="UP000429232"/>
    </source>
</evidence>